<name>A0A5D3G9G6_9PSED</name>
<protein>
    <submittedName>
        <fullName evidence="1">Uncharacterized protein</fullName>
    </submittedName>
</protein>
<comment type="caution">
    <text evidence="1">The sequence shown here is derived from an EMBL/GenBank/DDBJ whole genome shotgun (WGS) entry which is preliminary data.</text>
</comment>
<reference evidence="1 2" key="1">
    <citation type="submission" date="2019-08" db="EMBL/GenBank/DDBJ databases">
        <title>Subclass B2 metallo-beta lactamase from Pseudomonas synxantha.</title>
        <authorList>
            <person name="Poirel L."/>
            <person name="Palmieri M."/>
            <person name="Masseron A."/>
            <person name="Perreten V."/>
            <person name="Nordman P."/>
        </authorList>
    </citation>
    <scope>NUCLEOTIDE SEQUENCE [LARGE SCALE GENOMIC DNA]</scope>
    <source>
        <strain evidence="1 2">MCP106</strain>
    </source>
</reference>
<evidence type="ECO:0000313" key="2">
    <source>
        <dbReference type="Proteomes" id="UP000324029"/>
    </source>
</evidence>
<dbReference type="EMBL" id="VSRO01000007">
    <property type="protein sequence ID" value="TYK57169.1"/>
    <property type="molecule type" value="Genomic_DNA"/>
</dbReference>
<reference evidence="1 2" key="2">
    <citation type="submission" date="2019-08" db="EMBL/GenBank/DDBJ databases">
        <authorList>
            <person name="Brilhante M."/>
            <person name="Perreten V."/>
        </authorList>
    </citation>
    <scope>NUCLEOTIDE SEQUENCE [LARGE SCALE GENOMIC DNA]</scope>
    <source>
        <strain evidence="1 2">MCP106</strain>
    </source>
</reference>
<evidence type="ECO:0000313" key="1">
    <source>
        <dbReference type="EMBL" id="TYK57169.1"/>
    </source>
</evidence>
<dbReference type="AlphaFoldDB" id="A0A5D3G9G6"/>
<sequence>MADYGHTEPKRGAEWWGEDLLLTFGWAGIPVLPKVSRCKNGTLSSRYRRNGYVLGLIQHPGRLSGRHRGQAPSHI</sequence>
<dbReference type="Proteomes" id="UP000324029">
    <property type="component" value="Unassembled WGS sequence"/>
</dbReference>
<gene>
    <name evidence="1" type="ORF">FXO26_15665</name>
</gene>
<organism evidence="1 2">
    <name type="scientific">Pseudomonas synxantha</name>
    <dbReference type="NCBI Taxonomy" id="47883"/>
    <lineage>
        <taxon>Bacteria</taxon>
        <taxon>Pseudomonadati</taxon>
        <taxon>Pseudomonadota</taxon>
        <taxon>Gammaproteobacteria</taxon>
        <taxon>Pseudomonadales</taxon>
        <taxon>Pseudomonadaceae</taxon>
        <taxon>Pseudomonas</taxon>
    </lineage>
</organism>
<proteinExistence type="predicted"/>
<accession>A0A5D3G9G6</accession>